<proteinExistence type="predicted"/>
<gene>
    <name evidence="2" type="ORF">L3081_02330</name>
</gene>
<dbReference type="InterPro" id="IPR042095">
    <property type="entry name" value="SUMF_sf"/>
</dbReference>
<evidence type="ECO:0000313" key="2">
    <source>
        <dbReference type="EMBL" id="MCI2282443.1"/>
    </source>
</evidence>
<dbReference type="SUPFAM" id="SSF56436">
    <property type="entry name" value="C-type lectin-like"/>
    <property type="match status" value="1"/>
</dbReference>
<comment type="caution">
    <text evidence="2">The sequence shown here is derived from an EMBL/GenBank/DDBJ whole genome shotgun (WGS) entry which is preliminary data.</text>
</comment>
<evidence type="ECO:0000259" key="1">
    <source>
        <dbReference type="Pfam" id="PF03781"/>
    </source>
</evidence>
<reference evidence="2" key="1">
    <citation type="submission" date="2022-01" db="EMBL/GenBank/DDBJ databases">
        <title>Colwellia maritima, isolated from seawater.</title>
        <authorList>
            <person name="Kristyanto S."/>
            <person name="Jung J."/>
            <person name="Jeon C.O."/>
        </authorList>
    </citation>
    <scope>NUCLEOTIDE SEQUENCE</scope>
    <source>
        <strain evidence="2">MSW7</strain>
    </source>
</reference>
<dbReference type="InterPro" id="IPR016187">
    <property type="entry name" value="CTDL_fold"/>
</dbReference>
<keyword evidence="3" id="KW-1185">Reference proteome</keyword>
<dbReference type="EMBL" id="JAKKSL010000001">
    <property type="protein sequence ID" value="MCI2282443.1"/>
    <property type="molecule type" value="Genomic_DNA"/>
</dbReference>
<feature type="domain" description="Sulfatase-modifying factor enzyme-like" evidence="1">
    <location>
        <begin position="417"/>
        <end position="502"/>
    </location>
</feature>
<dbReference type="Proteomes" id="UP001139646">
    <property type="component" value="Unassembled WGS sequence"/>
</dbReference>
<name>A0ABS9WWZ2_9GAMM</name>
<dbReference type="InterPro" id="IPR005532">
    <property type="entry name" value="SUMF_dom"/>
</dbReference>
<dbReference type="Gene3D" id="3.90.1580.10">
    <property type="entry name" value="paralog of FGE (formylglycine-generating enzyme)"/>
    <property type="match status" value="1"/>
</dbReference>
<evidence type="ECO:0000313" key="3">
    <source>
        <dbReference type="Proteomes" id="UP001139646"/>
    </source>
</evidence>
<dbReference type="RefSeq" id="WP_242283169.1">
    <property type="nucleotide sequence ID" value="NZ_JAKKSL010000001.1"/>
</dbReference>
<protein>
    <submittedName>
        <fullName evidence="2">Formylglycine-generating enzyme family protein</fullName>
    </submittedName>
</protein>
<dbReference type="Pfam" id="PF03781">
    <property type="entry name" value="FGE-sulfatase"/>
    <property type="match status" value="1"/>
</dbReference>
<accession>A0ABS9WWZ2</accession>
<sequence length="612" mass="70192">MSNFTSKNSNKNHVQASFLVFDDYHFAELKDLSPSSIKLAAKNVSDNSKKHANENRKKLKTTTALNRIASTLGFKGGFSNYNNAYEDEILPFMVKHNLVNRSDLFTFRREGYCVPVTKISPQKISERLFFNGGKIPEKVFTGYNFPFDSTFSDGHFLVNGTGLNKEGYEELKSFGIERKGIVSKVSIDKDLLIVEQCRNVILKDLPSYWKNRSVIDVIIGKYLMDLISGFNLIGDLLVEPSNAGVELQMYTPEGGDCELEIYQATKACELFGNRIRDFAEGWLEVIPFNDNLIFLKGANGEYDFVFKNMRDKPFVFNYREGALKLIDLPTCINDYDYARWYYFNYQGQRELDEHHAEQLHYQSGGTTSNYPDYSLLEAFYVENETYSPKRHVNSASTPVPNEFKAIANTNILVTDLVTIAEFDEFLKANPEYYKYRQESFPGELAEREKTGVDRNNLDNDKGIPVACTWYDAMAYLNWKEKITGLSLRLFKKNEFENVRRKGILLNTNSGKTDKLGFKIGPIRKIDMDVKGTGGHNTFVKFPNKFTWDIMDDGTKFIPLNYFAEWVMEKTCVRSGDLSSFYGDDCFRDNILSTTGAYKSTKIGFRLCYEVDH</sequence>
<organism evidence="2 3">
    <name type="scientific">Colwellia maritima</name>
    <dbReference type="NCBI Taxonomy" id="2912588"/>
    <lineage>
        <taxon>Bacteria</taxon>
        <taxon>Pseudomonadati</taxon>
        <taxon>Pseudomonadota</taxon>
        <taxon>Gammaproteobacteria</taxon>
        <taxon>Alteromonadales</taxon>
        <taxon>Colwelliaceae</taxon>
        <taxon>Colwellia</taxon>
    </lineage>
</organism>